<feature type="binding site" evidence="8">
    <location>
        <position position="79"/>
    </location>
    <ligand>
        <name>Zn(2+)</name>
        <dbReference type="ChEBI" id="CHEBI:29105"/>
    </ligand>
</feature>
<feature type="binding site" evidence="8">
    <location>
        <position position="125"/>
    </location>
    <ligand>
        <name>Zn(2+)</name>
        <dbReference type="ChEBI" id="CHEBI:29105"/>
    </ligand>
</feature>
<feature type="domain" description="C2H2-type" evidence="9">
    <location>
        <begin position="452"/>
        <end position="475"/>
    </location>
</feature>
<evidence type="ECO:0000256" key="1">
    <source>
        <dbReference type="ARBA" id="ARBA00004123"/>
    </source>
</evidence>
<feature type="domain" description="ZAD" evidence="10">
    <location>
        <begin position="74"/>
        <end position="149"/>
    </location>
</feature>
<dbReference type="STRING" id="139723.A0A182LZY4"/>
<evidence type="ECO:0000313" key="12">
    <source>
        <dbReference type="Proteomes" id="UP000075883"/>
    </source>
</evidence>
<dbReference type="GO" id="GO:0008270">
    <property type="term" value="F:zinc ion binding"/>
    <property type="evidence" value="ECO:0007669"/>
    <property type="project" value="UniProtKB-UniRule"/>
</dbReference>
<dbReference type="Pfam" id="PF07776">
    <property type="entry name" value="zf-AD"/>
    <property type="match status" value="1"/>
</dbReference>
<reference evidence="12" key="1">
    <citation type="submission" date="2013-09" db="EMBL/GenBank/DDBJ databases">
        <title>The Genome Sequence of Anopheles culicifacies species A.</title>
        <authorList>
            <consortium name="The Broad Institute Genomics Platform"/>
            <person name="Neafsey D.E."/>
            <person name="Besansky N."/>
            <person name="Howell P."/>
            <person name="Walton C."/>
            <person name="Young S.K."/>
            <person name="Zeng Q."/>
            <person name="Gargeya S."/>
            <person name="Fitzgerald M."/>
            <person name="Haas B."/>
            <person name="Abouelleil A."/>
            <person name="Allen A.W."/>
            <person name="Alvarado L."/>
            <person name="Arachchi H.M."/>
            <person name="Berlin A.M."/>
            <person name="Chapman S.B."/>
            <person name="Gainer-Dewar J."/>
            <person name="Goldberg J."/>
            <person name="Griggs A."/>
            <person name="Gujja S."/>
            <person name="Hansen M."/>
            <person name="Howarth C."/>
            <person name="Imamovic A."/>
            <person name="Ireland A."/>
            <person name="Larimer J."/>
            <person name="McCowan C."/>
            <person name="Murphy C."/>
            <person name="Pearson M."/>
            <person name="Poon T.W."/>
            <person name="Priest M."/>
            <person name="Roberts A."/>
            <person name="Saif S."/>
            <person name="Shea T."/>
            <person name="Sisk P."/>
            <person name="Sykes S."/>
            <person name="Wortman J."/>
            <person name="Nusbaum C."/>
            <person name="Birren B."/>
        </authorList>
    </citation>
    <scope>NUCLEOTIDE SEQUENCE [LARGE SCALE GENOMIC DNA]</scope>
    <source>
        <strain evidence="12">A-37</strain>
    </source>
</reference>
<dbReference type="GO" id="GO:0005634">
    <property type="term" value="C:nucleus"/>
    <property type="evidence" value="ECO:0007669"/>
    <property type="project" value="UniProtKB-SubCell"/>
</dbReference>
<evidence type="ECO:0000256" key="6">
    <source>
        <dbReference type="ARBA" id="ARBA00023242"/>
    </source>
</evidence>
<dbReference type="SMART" id="SM00868">
    <property type="entry name" value="zf-AD"/>
    <property type="match status" value="1"/>
</dbReference>
<dbReference type="GO" id="GO:0000978">
    <property type="term" value="F:RNA polymerase II cis-regulatory region sequence-specific DNA binding"/>
    <property type="evidence" value="ECO:0007669"/>
    <property type="project" value="TreeGrafter"/>
</dbReference>
<evidence type="ECO:0000259" key="9">
    <source>
        <dbReference type="PROSITE" id="PS50157"/>
    </source>
</evidence>
<evidence type="ECO:0000256" key="5">
    <source>
        <dbReference type="ARBA" id="ARBA00022833"/>
    </source>
</evidence>
<dbReference type="GO" id="GO:0003700">
    <property type="term" value="F:DNA-binding transcription factor activity"/>
    <property type="evidence" value="ECO:0007669"/>
    <property type="project" value="TreeGrafter"/>
</dbReference>
<keyword evidence="3" id="KW-0677">Repeat</keyword>
<dbReference type="FunFam" id="3.30.160.60:FF:000100">
    <property type="entry name" value="Zinc finger 45-like"/>
    <property type="match status" value="2"/>
</dbReference>
<evidence type="ECO:0000256" key="3">
    <source>
        <dbReference type="ARBA" id="ARBA00022737"/>
    </source>
</evidence>
<dbReference type="GO" id="GO:0006357">
    <property type="term" value="P:regulation of transcription by RNA polymerase II"/>
    <property type="evidence" value="ECO:0007669"/>
    <property type="project" value="TreeGrafter"/>
</dbReference>
<feature type="domain" description="C2H2-type" evidence="9">
    <location>
        <begin position="423"/>
        <end position="451"/>
    </location>
</feature>
<dbReference type="VEuPathDB" id="VectorBase:ACUA006048"/>
<dbReference type="Gene3D" id="3.30.160.60">
    <property type="entry name" value="Classic Zinc Finger"/>
    <property type="match status" value="5"/>
</dbReference>
<dbReference type="Proteomes" id="UP000075883">
    <property type="component" value="Unassembled WGS sequence"/>
</dbReference>
<dbReference type="Pfam" id="PF00096">
    <property type="entry name" value="zf-C2H2"/>
    <property type="match status" value="2"/>
</dbReference>
<dbReference type="InterPro" id="IPR036236">
    <property type="entry name" value="Znf_C2H2_sf"/>
</dbReference>
<reference evidence="11" key="2">
    <citation type="submission" date="2020-05" db="UniProtKB">
        <authorList>
            <consortium name="EnsemblMetazoa"/>
        </authorList>
    </citation>
    <scope>IDENTIFICATION</scope>
    <source>
        <strain evidence="11">A-37</strain>
    </source>
</reference>
<sequence length="479" mass="54915">MPLANAFNARSVLTAHGVRAGFHRRKHLDEAAECPSWTVRTMGISTTRRQSSAVNIRECSRTQHNPVTYLDSTSMCRLCLTNDSVQYVSLHDKHDDVPIAKIISTCFGIEICRNDGLVQTICSVCWNAVLKYNELRERCLASDKILREAQRKKCPTENESAEEQLSKESSEIYSAKHQQQEIMIPTNDLPSINNEDLVTNHFVLSELVRNDPNTAELADSPVHTAPPNQVNSSEIDQEKQPVKLFCCGCNPSLEFTSPEELNVHCDVAHKKYRISDNSIRPFECSLCFQRFLTETLLKQHKERPYRKRSYICGSCSAAYFTNSALKRHEKLCTVVDKNYTCEDCGKRFRQIVTLKNHRKLHQTAKTFSCPVCLKTFKQKFEIPIHMTTHTGEQPYPCDQCPARFKRMQALKIHQHRHVNPRPFKCESCGESFSNPTSRKFHRQTVHEGLDPFRCDQCGLSYGRMVRLKQHVKKVHGEAV</sequence>
<comment type="subcellular location">
    <subcellularLocation>
        <location evidence="1">Nucleus</location>
    </subcellularLocation>
</comment>
<dbReference type="InterPro" id="IPR012934">
    <property type="entry name" value="Znf_AD"/>
</dbReference>
<dbReference type="Gene3D" id="3.40.1800.20">
    <property type="match status" value="1"/>
</dbReference>
<evidence type="ECO:0000256" key="4">
    <source>
        <dbReference type="ARBA" id="ARBA00022771"/>
    </source>
</evidence>
<dbReference type="PROSITE" id="PS00028">
    <property type="entry name" value="ZINC_FINGER_C2H2_1"/>
    <property type="match status" value="5"/>
</dbReference>
<dbReference type="AlphaFoldDB" id="A0A182LZY4"/>
<protein>
    <recommendedName>
        <fullName evidence="13">Protein krueppel</fullName>
    </recommendedName>
</protein>
<dbReference type="PANTHER" id="PTHR24390:SF79">
    <property type="entry name" value="ASPARAGINE-RICH ZINC FINGER PROTEIN AZF1"/>
    <property type="match status" value="1"/>
</dbReference>
<evidence type="ECO:0000259" key="10">
    <source>
        <dbReference type="PROSITE" id="PS51915"/>
    </source>
</evidence>
<proteinExistence type="predicted"/>
<keyword evidence="6" id="KW-0539">Nucleus</keyword>
<feature type="binding site" evidence="8">
    <location>
        <position position="122"/>
    </location>
    <ligand>
        <name>Zn(2+)</name>
        <dbReference type="ChEBI" id="CHEBI:29105"/>
    </ligand>
</feature>
<feature type="binding site" evidence="8">
    <location>
        <position position="76"/>
    </location>
    <ligand>
        <name>Zn(2+)</name>
        <dbReference type="ChEBI" id="CHEBI:29105"/>
    </ligand>
</feature>
<keyword evidence="5 8" id="KW-0862">Zinc</keyword>
<dbReference type="SUPFAM" id="SSF57716">
    <property type="entry name" value="Glucocorticoid receptor-like (DNA-binding domain)"/>
    <property type="match status" value="1"/>
</dbReference>
<keyword evidence="4 7" id="KW-0863">Zinc-finger</keyword>
<dbReference type="EMBL" id="AXCM01002517">
    <property type="status" value="NOT_ANNOTATED_CDS"/>
    <property type="molecule type" value="Genomic_DNA"/>
</dbReference>
<dbReference type="PROSITE" id="PS50157">
    <property type="entry name" value="ZINC_FINGER_C2H2_2"/>
    <property type="match status" value="5"/>
</dbReference>
<keyword evidence="12" id="KW-1185">Reference proteome</keyword>
<organism evidence="11 12">
    <name type="scientific">Anopheles culicifacies</name>
    <dbReference type="NCBI Taxonomy" id="139723"/>
    <lineage>
        <taxon>Eukaryota</taxon>
        <taxon>Metazoa</taxon>
        <taxon>Ecdysozoa</taxon>
        <taxon>Arthropoda</taxon>
        <taxon>Hexapoda</taxon>
        <taxon>Insecta</taxon>
        <taxon>Pterygota</taxon>
        <taxon>Neoptera</taxon>
        <taxon>Endopterygota</taxon>
        <taxon>Diptera</taxon>
        <taxon>Nematocera</taxon>
        <taxon>Culicoidea</taxon>
        <taxon>Culicidae</taxon>
        <taxon>Anophelinae</taxon>
        <taxon>Anopheles</taxon>
        <taxon>culicifacies species complex</taxon>
    </lineage>
</organism>
<feature type="domain" description="C2H2-type" evidence="9">
    <location>
        <begin position="395"/>
        <end position="422"/>
    </location>
</feature>
<accession>A0A182LZY4</accession>
<dbReference type="PROSITE" id="PS51915">
    <property type="entry name" value="ZAD"/>
    <property type="match status" value="1"/>
</dbReference>
<evidence type="ECO:0000256" key="8">
    <source>
        <dbReference type="PROSITE-ProRule" id="PRU01263"/>
    </source>
</evidence>
<dbReference type="PANTHER" id="PTHR24390">
    <property type="entry name" value="ZINC FINGER PROTEIN"/>
    <property type="match status" value="1"/>
</dbReference>
<dbReference type="EMBL" id="AXCM01002516">
    <property type="status" value="NOT_ANNOTATED_CDS"/>
    <property type="molecule type" value="Genomic_DNA"/>
</dbReference>
<dbReference type="InterPro" id="IPR013087">
    <property type="entry name" value="Znf_C2H2_type"/>
</dbReference>
<dbReference type="SMART" id="SM00355">
    <property type="entry name" value="ZnF_C2H2"/>
    <property type="match status" value="8"/>
</dbReference>
<feature type="domain" description="C2H2-type" evidence="9">
    <location>
        <begin position="339"/>
        <end position="366"/>
    </location>
</feature>
<keyword evidence="2 8" id="KW-0479">Metal-binding</keyword>
<dbReference type="EnsemblMetazoa" id="ACUA006048-RA">
    <property type="protein sequence ID" value="ACUA006048-PA"/>
    <property type="gene ID" value="ACUA006048"/>
</dbReference>
<dbReference type="SUPFAM" id="SSF57667">
    <property type="entry name" value="beta-beta-alpha zinc fingers"/>
    <property type="match status" value="4"/>
</dbReference>
<evidence type="ECO:0008006" key="13">
    <source>
        <dbReference type="Google" id="ProtNLM"/>
    </source>
</evidence>
<evidence type="ECO:0000256" key="2">
    <source>
        <dbReference type="ARBA" id="ARBA00022723"/>
    </source>
</evidence>
<feature type="domain" description="C2H2-type" evidence="9">
    <location>
        <begin position="367"/>
        <end position="394"/>
    </location>
</feature>
<name>A0A182LZY4_9DIPT</name>
<evidence type="ECO:0000256" key="7">
    <source>
        <dbReference type="PROSITE-ProRule" id="PRU00042"/>
    </source>
</evidence>
<evidence type="ECO:0000313" key="11">
    <source>
        <dbReference type="EnsemblMetazoa" id="ACUA006048-PA"/>
    </source>
</evidence>